<keyword evidence="10" id="KW-1185">Reference proteome</keyword>
<comment type="caution">
    <text evidence="9">The sequence shown here is derived from an EMBL/GenBank/DDBJ whole genome shotgun (WGS) entry which is preliminary data.</text>
</comment>
<dbReference type="InterPro" id="IPR050356">
    <property type="entry name" value="SulA_CellDiv_inhibitor"/>
</dbReference>
<dbReference type="EMBL" id="FNBW01000020">
    <property type="protein sequence ID" value="SDG51805.1"/>
    <property type="molecule type" value="Genomic_DNA"/>
</dbReference>
<evidence type="ECO:0000313" key="9">
    <source>
        <dbReference type="EMBL" id="SDG51805.1"/>
    </source>
</evidence>
<evidence type="ECO:0000256" key="1">
    <source>
        <dbReference type="ARBA" id="ARBA00011245"/>
    </source>
</evidence>
<dbReference type="Pfam" id="PF00817">
    <property type="entry name" value="IMS"/>
    <property type="match status" value="1"/>
</dbReference>
<feature type="domain" description="DNA polymerase Y-family little finger" evidence="8">
    <location>
        <begin position="223"/>
        <end position="298"/>
    </location>
</feature>
<comment type="subunit">
    <text evidence="1">Monomer.</text>
</comment>
<accession>A0A8G2EYC6</accession>
<dbReference type="SUPFAM" id="SSF56672">
    <property type="entry name" value="DNA/RNA polymerases"/>
    <property type="match status" value="1"/>
</dbReference>
<organism evidence="9 10">
    <name type="scientific">Thalassobaculum litoreum DSM 18839</name>
    <dbReference type="NCBI Taxonomy" id="1123362"/>
    <lineage>
        <taxon>Bacteria</taxon>
        <taxon>Pseudomonadati</taxon>
        <taxon>Pseudomonadota</taxon>
        <taxon>Alphaproteobacteria</taxon>
        <taxon>Rhodospirillales</taxon>
        <taxon>Thalassobaculaceae</taxon>
        <taxon>Thalassobaculum</taxon>
    </lineage>
</organism>
<dbReference type="EC" id="2.7.7.7" evidence="2"/>
<comment type="catalytic activity">
    <reaction evidence="5">
        <text>DNA(n) + a 2'-deoxyribonucleoside 5'-triphosphate = DNA(n+1) + diphosphate</text>
        <dbReference type="Rhea" id="RHEA:22508"/>
        <dbReference type="Rhea" id="RHEA-COMP:17339"/>
        <dbReference type="Rhea" id="RHEA-COMP:17340"/>
        <dbReference type="ChEBI" id="CHEBI:33019"/>
        <dbReference type="ChEBI" id="CHEBI:61560"/>
        <dbReference type="ChEBI" id="CHEBI:173112"/>
        <dbReference type="EC" id="2.7.7.7"/>
    </reaction>
</comment>
<dbReference type="Pfam" id="PF11799">
    <property type="entry name" value="IMS_C"/>
    <property type="match status" value="1"/>
</dbReference>
<sequence>MLLRDGRHGPVIHDLTPAAARHGLAGGMGISDARTLLPSVQVEPATLEADQAELVRLARWALRWCPWTRADGADGLLLDTTGSDHLWGGEAAMLAAMVSAFARIGLSVRAAAAPTLGAAWALARYGAVSPVICAPDALSQTLADLPVVALRLDEETVSLLHRLGLKTVDALQAVSRTALVRRFRERAPDEANPARRLDQTLGRVAEPLMPEMPPPAPRALRQLVEPIVDVDSVSQVLAELLKDLTAEMERRGQGARRLRLTGYRVDGGTASVETAAARANRDPDHLARLFRDRLEGLDAGFGFEVMTLDALVLEEMEALQWDLSGGDSGDLDLTRLIDRLTARLGRDAVLRPVETASHIPERASRFRPADLEAGEVPRPKGPAKPRPVRLLRPPEAADVLYAVPDGPPARLVWRRQTHRVVRSEGPERIAPEWWRERSTTRLRDYYRVEDAEGRRYWIYREGLPGDGRGGAPRWFVHGLDA</sequence>
<comment type="function">
    <text evidence="4">Poorly processive, error-prone DNA polymerase involved in untargeted mutagenesis. Copies undamaged DNA at stalled replication forks, which arise in vivo from mismatched or misaligned primer ends. These misaligned primers can be extended by PolIV. Exhibits no 3'-5' exonuclease (proofreading) activity. May be involved in translesional synthesis, in conjunction with the beta clamp from PolIII.</text>
</comment>
<dbReference type="GO" id="GO:0006281">
    <property type="term" value="P:DNA repair"/>
    <property type="evidence" value="ECO:0007669"/>
    <property type="project" value="InterPro"/>
</dbReference>
<evidence type="ECO:0000256" key="4">
    <source>
        <dbReference type="ARBA" id="ARBA00025589"/>
    </source>
</evidence>
<dbReference type="InterPro" id="IPR001126">
    <property type="entry name" value="UmuC"/>
</dbReference>
<dbReference type="InterPro" id="IPR043502">
    <property type="entry name" value="DNA/RNA_pol_sf"/>
</dbReference>
<dbReference type="PANTHER" id="PTHR35369:SF2">
    <property type="entry name" value="BLR3025 PROTEIN"/>
    <property type="match status" value="1"/>
</dbReference>
<evidence type="ECO:0000256" key="6">
    <source>
        <dbReference type="SAM" id="MobiDB-lite"/>
    </source>
</evidence>
<dbReference type="Proteomes" id="UP000198615">
    <property type="component" value="Unassembled WGS sequence"/>
</dbReference>
<protein>
    <recommendedName>
        <fullName evidence="2">DNA-directed DNA polymerase</fullName>
        <ecNumber evidence="2">2.7.7.7</ecNumber>
    </recommendedName>
</protein>
<feature type="region of interest" description="Disordered" evidence="6">
    <location>
        <begin position="363"/>
        <end position="389"/>
    </location>
</feature>
<dbReference type="CDD" id="cd03468">
    <property type="entry name" value="PolY_like"/>
    <property type="match status" value="1"/>
</dbReference>
<reference evidence="9 10" key="1">
    <citation type="submission" date="2016-10" db="EMBL/GenBank/DDBJ databases">
        <authorList>
            <person name="Varghese N."/>
            <person name="Submissions S."/>
        </authorList>
    </citation>
    <scope>NUCLEOTIDE SEQUENCE [LARGE SCALE GENOMIC DNA]</scope>
    <source>
        <strain evidence="9 10">DSM 18839</strain>
    </source>
</reference>
<keyword evidence="3" id="KW-0227">DNA damage</keyword>
<proteinExistence type="predicted"/>
<dbReference type="AlphaFoldDB" id="A0A8G2EYC6"/>
<gene>
    <name evidence="9" type="ORF">SAMN05660686_04681</name>
</gene>
<evidence type="ECO:0000256" key="3">
    <source>
        <dbReference type="ARBA" id="ARBA00022763"/>
    </source>
</evidence>
<dbReference type="PANTHER" id="PTHR35369">
    <property type="entry name" value="BLR3025 PROTEIN-RELATED"/>
    <property type="match status" value="1"/>
</dbReference>
<feature type="compositionally biased region" description="Basic and acidic residues" evidence="6">
    <location>
        <begin position="363"/>
        <end position="378"/>
    </location>
</feature>
<evidence type="ECO:0000256" key="2">
    <source>
        <dbReference type="ARBA" id="ARBA00012417"/>
    </source>
</evidence>
<evidence type="ECO:0000259" key="8">
    <source>
        <dbReference type="Pfam" id="PF11799"/>
    </source>
</evidence>
<feature type="domain" description="UmuC" evidence="7">
    <location>
        <begin position="11"/>
        <end position="121"/>
    </location>
</feature>
<name>A0A8G2EYC6_9PROT</name>
<dbReference type="InterPro" id="IPR017961">
    <property type="entry name" value="DNA_pol_Y-fam_little_finger"/>
</dbReference>
<evidence type="ECO:0000256" key="5">
    <source>
        <dbReference type="ARBA" id="ARBA00049244"/>
    </source>
</evidence>
<evidence type="ECO:0000259" key="7">
    <source>
        <dbReference type="Pfam" id="PF00817"/>
    </source>
</evidence>
<evidence type="ECO:0000313" key="10">
    <source>
        <dbReference type="Proteomes" id="UP000198615"/>
    </source>
</evidence>